<accession>A0A0B7A731</accession>
<gene>
    <name evidence="1" type="primary">ORF101557</name>
</gene>
<name>A0A0B7A731_9EUPU</name>
<reference evidence="1" key="1">
    <citation type="submission" date="2014-12" db="EMBL/GenBank/DDBJ databases">
        <title>Insight into the proteome of Arion vulgaris.</title>
        <authorList>
            <person name="Aradska J."/>
            <person name="Bulat T."/>
            <person name="Smidak R."/>
            <person name="Sarate P."/>
            <person name="Gangsoo J."/>
            <person name="Sialana F."/>
            <person name="Bilban M."/>
            <person name="Lubec G."/>
        </authorList>
    </citation>
    <scope>NUCLEOTIDE SEQUENCE</scope>
    <source>
        <tissue evidence="1">Skin</tissue>
    </source>
</reference>
<dbReference type="AlphaFoldDB" id="A0A0B7A731"/>
<protein>
    <submittedName>
        <fullName evidence="1">Uncharacterized protein</fullName>
    </submittedName>
</protein>
<dbReference type="EMBL" id="HACG01029929">
    <property type="protein sequence ID" value="CEK76794.1"/>
    <property type="molecule type" value="Transcribed_RNA"/>
</dbReference>
<sequence>MQLNREYLFENTNRGYNPDHHNINTDKLRLRTSNGGIGIHIHRMSHKDSDVCASGAPKQILQDCSCKTVPV</sequence>
<proteinExistence type="predicted"/>
<organism evidence="1">
    <name type="scientific">Arion vulgaris</name>
    <dbReference type="NCBI Taxonomy" id="1028688"/>
    <lineage>
        <taxon>Eukaryota</taxon>
        <taxon>Metazoa</taxon>
        <taxon>Spiralia</taxon>
        <taxon>Lophotrochozoa</taxon>
        <taxon>Mollusca</taxon>
        <taxon>Gastropoda</taxon>
        <taxon>Heterobranchia</taxon>
        <taxon>Euthyneura</taxon>
        <taxon>Panpulmonata</taxon>
        <taxon>Eupulmonata</taxon>
        <taxon>Stylommatophora</taxon>
        <taxon>Helicina</taxon>
        <taxon>Arionoidea</taxon>
        <taxon>Arionidae</taxon>
        <taxon>Arion</taxon>
    </lineage>
</organism>
<evidence type="ECO:0000313" key="1">
    <source>
        <dbReference type="EMBL" id="CEK76794.1"/>
    </source>
</evidence>